<comment type="similarity">
    <text evidence="7">Belongs to the Leviviricetes maturation protein family.</text>
</comment>
<proteinExistence type="inferred from homology"/>
<evidence type="ECO:0000256" key="1">
    <source>
        <dbReference type="ARBA" id="ARBA00004328"/>
    </source>
</evidence>
<evidence type="ECO:0000256" key="2">
    <source>
        <dbReference type="ARBA" id="ARBA00022581"/>
    </source>
</evidence>
<accession>A0A8S5L5E8</accession>
<organism evidence="8 9">
    <name type="scientific">ssRNA phage SRR5466728_2</name>
    <dbReference type="NCBI Taxonomy" id="2786440"/>
    <lineage>
        <taxon>Viruses</taxon>
        <taxon>Riboviria</taxon>
        <taxon>Orthornavirae</taxon>
        <taxon>Lenarviricota</taxon>
        <taxon>Leviviricetes</taxon>
        <taxon>Norzivirales</taxon>
        <taxon>Atkinsviridae</taxon>
        <taxon>Huhmpluvirus</taxon>
        <taxon>Huhmpluvirus limenecus</taxon>
    </lineage>
</organism>
<evidence type="ECO:0000256" key="4">
    <source>
        <dbReference type="ARBA" id="ARBA00022844"/>
    </source>
</evidence>
<evidence type="ECO:0000313" key="9">
    <source>
        <dbReference type="Proteomes" id="UP000682486"/>
    </source>
</evidence>
<evidence type="ECO:0000313" key="8">
    <source>
        <dbReference type="EMBL" id="DAD52466.1"/>
    </source>
</evidence>
<keyword evidence="5" id="KW-1175">Viral attachment to host cell pilus</keyword>
<dbReference type="GeneID" id="80396947"/>
<keyword evidence="9" id="KW-1185">Reference proteome</keyword>
<comment type="subcellular location">
    <subcellularLocation>
        <location evidence="1">Virion</location>
    </subcellularLocation>
</comment>
<dbReference type="EMBL" id="BK014112">
    <property type="protein sequence ID" value="DAD52466.1"/>
    <property type="molecule type" value="Genomic_RNA"/>
</dbReference>
<evidence type="ECO:0000256" key="6">
    <source>
        <dbReference type="ARBA" id="ARBA00023296"/>
    </source>
</evidence>
<evidence type="ECO:0000256" key="3">
    <source>
        <dbReference type="ARBA" id="ARBA00022804"/>
    </source>
</evidence>
<dbReference type="GO" id="GO:0044423">
    <property type="term" value="C:virion component"/>
    <property type="evidence" value="ECO:0007669"/>
    <property type="project" value="UniProtKB-KW"/>
</dbReference>
<gene>
    <name evidence="8" type="primary">SRR5466728_2_1</name>
</gene>
<dbReference type="InterPro" id="IPR005563">
    <property type="entry name" value="A_protein"/>
</dbReference>
<keyword evidence="6" id="KW-1160">Virus entry into host cell</keyword>
<keyword evidence="3" id="KW-1161">Viral attachment to host cell</keyword>
<evidence type="ECO:0000256" key="7">
    <source>
        <dbReference type="ARBA" id="ARBA00035110"/>
    </source>
</evidence>
<reference evidence="8" key="1">
    <citation type="submission" date="2020-09" db="EMBL/GenBank/DDBJ databases">
        <title>Leviviricetes taxonomy.</title>
        <authorList>
            <person name="Stockdale S.R."/>
            <person name="Callanan J."/>
            <person name="Adriaenssens E.M."/>
            <person name="Kuhn J.H."/>
            <person name="Rumnieks J."/>
            <person name="Shkoporov A."/>
            <person name="Draper L.A."/>
            <person name="Ross P."/>
            <person name="Hill C."/>
        </authorList>
    </citation>
    <scope>NUCLEOTIDE SEQUENCE</scope>
</reference>
<dbReference type="Pfam" id="PF03863">
    <property type="entry name" value="Phage_mat-A"/>
    <property type="match status" value="1"/>
</dbReference>
<dbReference type="GO" id="GO:0039666">
    <property type="term" value="P:virion attachment to host cell pilus"/>
    <property type="evidence" value="ECO:0007669"/>
    <property type="project" value="UniProtKB-KW"/>
</dbReference>
<evidence type="ECO:0000256" key="5">
    <source>
        <dbReference type="ARBA" id="ARBA00023104"/>
    </source>
</evidence>
<dbReference type="Proteomes" id="UP000682486">
    <property type="component" value="Segment"/>
</dbReference>
<dbReference type="RefSeq" id="YP_010768760.1">
    <property type="nucleotide sequence ID" value="NC_073784.1"/>
</dbReference>
<dbReference type="KEGG" id="vg:80396947"/>
<keyword evidence="2" id="KW-0945">Host-virus interaction</keyword>
<protein>
    <submittedName>
        <fullName evidence="8">Maturation protein</fullName>
    </submittedName>
</protein>
<name>A0A8S5L5E8_9VIRU</name>
<keyword evidence="4" id="KW-0946">Virion</keyword>
<sequence>MQSKIKRLVVKIPSTKATGFGESGYRVEFTDKVIILGTDTTSPERGPTIGNWRWRVKNNVNATTLRNAVRYEGSGTVAFALEMRQLVPSEGWNVPKGMLTYWRRGVTELPSFVPSAPTSNAERSKALSIAHSQLISKLNAQVEGVMGPLFIKELGQAISAITNPTRLMYQATKRYVRRVQRYKKRCRKRNLTVNPKVLQQQYLNYTFGISPLVSDIDGAIKALAEFEFRLNHPVSTNCFTSVRTPVKYGNDAYSTCSYWAETEYRVRARASLTSDTFKDAGTSDRLKQLLGFNPNAFIPTVWEAIPFSFIIDYFTNIGGIIDSVYGLRGSIAWSNYTLITTEKRTYKESFRYTKSAVQPPGYENTSWRTSFTDGEFTYIKRSYERSTGLPPLSFFFEAPKLKQWLNIGVLANLITKTNSR</sequence>